<dbReference type="PANTHER" id="PTHR43563">
    <property type="entry name" value="AMINE OXIDASE"/>
    <property type="match status" value="1"/>
</dbReference>
<accession>A0AAD9VKF6</accession>
<name>A0AAD9VKF6_9HYME</name>
<dbReference type="InterPro" id="IPR036188">
    <property type="entry name" value="FAD/NAD-bd_sf"/>
</dbReference>
<keyword evidence="1" id="KW-0472">Membrane</keyword>
<reference evidence="2" key="2">
    <citation type="journal article" date="2023" name="Commun. Biol.">
        <title>Intrasexual cuticular hydrocarbon dimorphism in a wasp sheds light on hydrocarbon biosynthesis genes in Hymenoptera.</title>
        <authorList>
            <person name="Moris V.C."/>
            <person name="Podsiadlowski L."/>
            <person name="Martin S."/>
            <person name="Oeyen J.P."/>
            <person name="Donath A."/>
            <person name="Petersen M."/>
            <person name="Wilbrandt J."/>
            <person name="Misof B."/>
            <person name="Liedtke D."/>
            <person name="Thamm M."/>
            <person name="Scheiner R."/>
            <person name="Schmitt T."/>
            <person name="Niehuis O."/>
        </authorList>
    </citation>
    <scope>NUCLEOTIDE SEQUENCE</scope>
    <source>
        <strain evidence="2">GBR_01_08_01A</strain>
    </source>
</reference>
<dbReference type="Gene3D" id="1.10.405.10">
    <property type="entry name" value="Guanine Nucleotide Dissociation Inhibitor, domain 1"/>
    <property type="match status" value="1"/>
</dbReference>
<gene>
    <name evidence="2" type="ORF">KPH14_011954</name>
</gene>
<evidence type="ECO:0000313" key="2">
    <source>
        <dbReference type="EMBL" id="KAK2576992.1"/>
    </source>
</evidence>
<dbReference type="GO" id="GO:0016491">
    <property type="term" value="F:oxidoreductase activity"/>
    <property type="evidence" value="ECO:0007669"/>
    <property type="project" value="UniProtKB-ARBA"/>
</dbReference>
<proteinExistence type="predicted"/>
<sequence length="219" mass="24613">MSLANYFEKEDVNDVDVIIVGAGLTGLATAYNILRRKPTLDVLIVEGTDKAGGRVLSHGCSKYYYVSHLQNHVTRLLQTLNIKTCSRENANARRRLFFTKRGPVNKLPTYIAAEVRYFLQTIQENCLNSRFKTYTNDEITSELATTSVDQLLKKLLFLSYARSICSSLIYSTCGMRDLSKVSALWTLVMLNGAGGLIDRLKATTGDETRYFVQVVIIYS</sequence>
<keyword evidence="3" id="KW-1185">Reference proteome</keyword>
<dbReference type="Pfam" id="PF01946">
    <property type="entry name" value="Thi4"/>
    <property type="match status" value="1"/>
</dbReference>
<dbReference type="Proteomes" id="UP001258017">
    <property type="component" value="Unassembled WGS sequence"/>
</dbReference>
<dbReference type="Gene3D" id="3.90.660.10">
    <property type="match status" value="1"/>
</dbReference>
<keyword evidence="1" id="KW-1133">Transmembrane helix</keyword>
<evidence type="ECO:0008006" key="4">
    <source>
        <dbReference type="Google" id="ProtNLM"/>
    </source>
</evidence>
<protein>
    <recommendedName>
        <fullName evidence="4">FAD dependent oxidoreductase domain-containing protein</fullName>
    </recommendedName>
</protein>
<feature type="transmembrane region" description="Helical" evidence="1">
    <location>
        <begin position="15"/>
        <end position="34"/>
    </location>
</feature>
<evidence type="ECO:0000256" key="1">
    <source>
        <dbReference type="SAM" id="Phobius"/>
    </source>
</evidence>
<dbReference type="SUPFAM" id="SSF51905">
    <property type="entry name" value="FAD/NAD(P)-binding domain"/>
    <property type="match status" value="2"/>
</dbReference>
<dbReference type="PANTHER" id="PTHR43563:SF1">
    <property type="entry name" value="AMINE OXIDASE [FLAVIN-CONTAINING] B"/>
    <property type="match status" value="1"/>
</dbReference>
<dbReference type="EMBL" id="JAIFRP010004402">
    <property type="protein sequence ID" value="KAK2576992.1"/>
    <property type="molecule type" value="Genomic_DNA"/>
</dbReference>
<reference evidence="2" key="1">
    <citation type="submission" date="2021-08" db="EMBL/GenBank/DDBJ databases">
        <authorList>
            <person name="Misof B."/>
            <person name="Oliver O."/>
            <person name="Podsiadlowski L."/>
            <person name="Donath A."/>
            <person name="Peters R."/>
            <person name="Mayer C."/>
            <person name="Rust J."/>
            <person name="Gunkel S."/>
            <person name="Lesny P."/>
            <person name="Martin S."/>
            <person name="Oeyen J.P."/>
            <person name="Petersen M."/>
            <person name="Panagiotis P."/>
            <person name="Wilbrandt J."/>
            <person name="Tanja T."/>
        </authorList>
    </citation>
    <scope>NUCLEOTIDE SEQUENCE</scope>
    <source>
        <strain evidence="2">GBR_01_08_01A</strain>
        <tissue evidence="2">Thorax + abdomen</tissue>
    </source>
</reference>
<dbReference type="AlphaFoldDB" id="A0AAD9VKF6"/>
<evidence type="ECO:0000313" key="3">
    <source>
        <dbReference type="Proteomes" id="UP001258017"/>
    </source>
</evidence>
<dbReference type="InterPro" id="IPR050703">
    <property type="entry name" value="Flavin_MAO"/>
</dbReference>
<organism evidence="2 3">
    <name type="scientific">Odynerus spinipes</name>
    <dbReference type="NCBI Taxonomy" id="1348599"/>
    <lineage>
        <taxon>Eukaryota</taxon>
        <taxon>Metazoa</taxon>
        <taxon>Ecdysozoa</taxon>
        <taxon>Arthropoda</taxon>
        <taxon>Hexapoda</taxon>
        <taxon>Insecta</taxon>
        <taxon>Pterygota</taxon>
        <taxon>Neoptera</taxon>
        <taxon>Endopterygota</taxon>
        <taxon>Hymenoptera</taxon>
        <taxon>Apocrita</taxon>
        <taxon>Aculeata</taxon>
        <taxon>Vespoidea</taxon>
        <taxon>Vespidae</taxon>
        <taxon>Eumeninae</taxon>
        <taxon>Odynerus</taxon>
    </lineage>
</organism>
<dbReference type="Gene3D" id="3.50.50.60">
    <property type="entry name" value="FAD/NAD(P)-binding domain"/>
    <property type="match status" value="1"/>
</dbReference>
<keyword evidence="1" id="KW-0812">Transmembrane</keyword>
<comment type="caution">
    <text evidence="2">The sequence shown here is derived from an EMBL/GenBank/DDBJ whole genome shotgun (WGS) entry which is preliminary data.</text>
</comment>